<dbReference type="EMBL" id="ACIO01000389">
    <property type="protein sequence ID" value="EFC97464.1"/>
    <property type="molecule type" value="Genomic_DNA"/>
</dbReference>
<dbReference type="Proteomes" id="UP000004968">
    <property type="component" value="Unassembled WGS sequence"/>
</dbReference>
<dbReference type="AlphaFoldDB" id="D3AL42"/>
<dbReference type="HOGENOM" id="CLU_068216_0_0_9"/>
<evidence type="ECO:0008006" key="3">
    <source>
        <dbReference type="Google" id="ProtNLM"/>
    </source>
</evidence>
<sequence>MVKNLLKNTTGFSIMEVGNMVKVNKKYKDRLFRMVFNRKEELLSLYNAVSHSEYTNPDDLEINTLDDVIYMKMKNDLAFLIDDVLNLWEHQSTWNPNMPVRGTFYIVEEYRKYIDQNGLNLYGSSRITLPVPQFYVFYNGLREEPDYIELKLSDAFSRVHSEVEPCMEFKAVMLNINRGHNEELMRQCTTLREYAEFVARIRDETEDGTALEEAAMNVMDSCIRDGILAEFLSVHRAEVFEVLLTEYDEQRHIASEKEISRREGHMEGRTEGILEKAKEVAVNLIKKGFTVEDAASICGEDICRVKEWHREWKAAKECR</sequence>
<evidence type="ECO:0000313" key="2">
    <source>
        <dbReference type="Proteomes" id="UP000004968"/>
    </source>
</evidence>
<proteinExistence type="predicted"/>
<reference evidence="1 2" key="1">
    <citation type="submission" date="2010-01" db="EMBL/GenBank/DDBJ databases">
        <authorList>
            <person name="Weinstock G."/>
            <person name="Sodergren E."/>
            <person name="Clifton S."/>
            <person name="Fulton L."/>
            <person name="Fulton B."/>
            <person name="Courtney L."/>
            <person name="Fronick C."/>
            <person name="Harrison M."/>
            <person name="Strong C."/>
            <person name="Farmer C."/>
            <person name="Delahaunty K."/>
            <person name="Markovic C."/>
            <person name="Hall O."/>
            <person name="Minx P."/>
            <person name="Tomlinson C."/>
            <person name="Mitreva M."/>
            <person name="Nelson J."/>
            <person name="Hou S."/>
            <person name="Wollam A."/>
            <person name="Pepin K.H."/>
            <person name="Johnson M."/>
            <person name="Bhonagiri V."/>
            <person name="Nash W.E."/>
            <person name="Warren W."/>
            <person name="Chinwalla A."/>
            <person name="Mardis E.R."/>
            <person name="Wilson R.K."/>
        </authorList>
    </citation>
    <scope>NUCLEOTIDE SEQUENCE [LARGE SCALE GENOMIC DNA]</scope>
    <source>
        <strain evidence="1 2">DSM 13479</strain>
    </source>
</reference>
<accession>D3AL42</accession>
<protein>
    <recommendedName>
        <fullName evidence="3">Transposase (putative) YhgA-like domain-containing protein</fullName>
    </recommendedName>
</protein>
<gene>
    <name evidence="1" type="ORF">CLOSTHATH_04336</name>
</gene>
<name>D3AL42_9FIRM</name>
<comment type="caution">
    <text evidence="1">The sequence shown here is derived from an EMBL/GenBank/DDBJ whole genome shotgun (WGS) entry which is preliminary data.</text>
</comment>
<evidence type="ECO:0000313" key="1">
    <source>
        <dbReference type="EMBL" id="EFC97464.1"/>
    </source>
</evidence>
<organism evidence="1 2">
    <name type="scientific">Hungatella hathewayi DSM 13479</name>
    <dbReference type="NCBI Taxonomy" id="566550"/>
    <lineage>
        <taxon>Bacteria</taxon>
        <taxon>Bacillati</taxon>
        <taxon>Bacillota</taxon>
        <taxon>Clostridia</taxon>
        <taxon>Lachnospirales</taxon>
        <taxon>Lachnospiraceae</taxon>
        <taxon>Hungatella</taxon>
    </lineage>
</organism>